<keyword evidence="14" id="KW-1185">Reference proteome</keyword>
<dbReference type="InterPro" id="IPR018422">
    <property type="entry name" value="Cation/H_exchanger_CPA1"/>
</dbReference>
<evidence type="ECO:0000256" key="1">
    <source>
        <dbReference type="ARBA" id="ARBA00004651"/>
    </source>
</evidence>
<dbReference type="GO" id="GO:0098719">
    <property type="term" value="P:sodium ion import across plasma membrane"/>
    <property type="evidence" value="ECO:0007669"/>
    <property type="project" value="TreeGrafter"/>
</dbReference>
<comment type="subcellular location">
    <subcellularLocation>
        <location evidence="1">Cell membrane</location>
        <topology evidence="1">Multi-pass membrane protein</topology>
    </subcellularLocation>
</comment>
<evidence type="ECO:0000256" key="8">
    <source>
        <dbReference type="ARBA" id="ARBA00023136"/>
    </source>
</evidence>
<evidence type="ECO:0000256" key="2">
    <source>
        <dbReference type="ARBA" id="ARBA00022448"/>
    </source>
</evidence>
<dbReference type="GO" id="GO:0005886">
    <property type="term" value="C:plasma membrane"/>
    <property type="evidence" value="ECO:0007669"/>
    <property type="project" value="UniProtKB-SubCell"/>
</dbReference>
<proteinExistence type="predicted"/>
<feature type="domain" description="Cyclic nucleotide-binding" evidence="12">
    <location>
        <begin position="710"/>
        <end position="808"/>
    </location>
</feature>
<keyword evidence="5 10" id="KW-1133">Transmembrane helix</keyword>
<dbReference type="InterPro" id="IPR006153">
    <property type="entry name" value="Cation/H_exchanger_TM"/>
</dbReference>
<feature type="transmembrane region" description="Helical" evidence="10">
    <location>
        <begin position="287"/>
        <end position="313"/>
    </location>
</feature>
<feature type="transmembrane region" description="Helical" evidence="10">
    <location>
        <begin position="360"/>
        <end position="380"/>
    </location>
</feature>
<keyword evidence="8 10" id="KW-0472">Membrane</keyword>
<accession>A0A1H2U0W6</accession>
<dbReference type="InterPro" id="IPR014710">
    <property type="entry name" value="RmlC-like_jellyroll"/>
</dbReference>
<dbReference type="PROSITE" id="PS50042">
    <property type="entry name" value="CNMP_BINDING_3"/>
    <property type="match status" value="1"/>
</dbReference>
<feature type="transmembrane region" description="Helical" evidence="10">
    <location>
        <begin position="172"/>
        <end position="197"/>
    </location>
</feature>
<keyword evidence="2" id="KW-0813">Transport</keyword>
<dbReference type="RefSeq" id="WP_176954635.1">
    <property type="nucleotide sequence ID" value="NZ_FNMZ01000001.1"/>
</dbReference>
<feature type="transmembrane region" description="Helical" evidence="10">
    <location>
        <begin position="325"/>
        <end position="348"/>
    </location>
</feature>
<evidence type="ECO:0000313" key="13">
    <source>
        <dbReference type="EMBL" id="SDW49637.1"/>
    </source>
</evidence>
<evidence type="ECO:0000256" key="3">
    <source>
        <dbReference type="ARBA" id="ARBA00022475"/>
    </source>
</evidence>
<feature type="chain" id="PRO_5011696459" evidence="11">
    <location>
        <begin position="22"/>
        <end position="835"/>
    </location>
</feature>
<evidence type="ECO:0000256" key="6">
    <source>
        <dbReference type="ARBA" id="ARBA00023053"/>
    </source>
</evidence>
<feature type="signal peptide" evidence="11">
    <location>
        <begin position="1"/>
        <end position="21"/>
    </location>
</feature>
<dbReference type="InterPro" id="IPR018490">
    <property type="entry name" value="cNMP-bd_dom_sf"/>
</dbReference>
<keyword evidence="4 10" id="KW-0812">Transmembrane</keyword>
<dbReference type="EMBL" id="FNMZ01000001">
    <property type="protein sequence ID" value="SDW49637.1"/>
    <property type="molecule type" value="Genomic_DNA"/>
</dbReference>
<keyword evidence="7" id="KW-0406">Ion transport</keyword>
<evidence type="ECO:0000256" key="7">
    <source>
        <dbReference type="ARBA" id="ARBA00023065"/>
    </source>
</evidence>
<evidence type="ECO:0000259" key="12">
    <source>
        <dbReference type="PROSITE" id="PS50042"/>
    </source>
</evidence>
<dbReference type="PANTHER" id="PTHR10110">
    <property type="entry name" value="SODIUM/HYDROGEN EXCHANGER"/>
    <property type="match status" value="1"/>
</dbReference>
<dbReference type="GO" id="GO:0051453">
    <property type="term" value="P:regulation of intracellular pH"/>
    <property type="evidence" value="ECO:0007669"/>
    <property type="project" value="TreeGrafter"/>
</dbReference>
<dbReference type="SUPFAM" id="SSF51206">
    <property type="entry name" value="cAMP-binding domain-like"/>
    <property type="match status" value="1"/>
</dbReference>
<reference evidence="13 14" key="1">
    <citation type="submission" date="2016-10" db="EMBL/GenBank/DDBJ databases">
        <authorList>
            <person name="de Groot N.N."/>
        </authorList>
    </citation>
    <scope>NUCLEOTIDE SEQUENCE [LARGE SCALE GENOMIC DNA]</scope>
    <source>
        <strain evidence="13 14">DSM 17890</strain>
    </source>
</reference>
<keyword evidence="3" id="KW-1003">Cell membrane</keyword>
<dbReference type="GO" id="GO:0015386">
    <property type="term" value="F:potassium:proton antiporter activity"/>
    <property type="evidence" value="ECO:0007669"/>
    <property type="project" value="TreeGrafter"/>
</dbReference>
<organism evidence="13 14">
    <name type="scientific">Albimonas donghaensis</name>
    <dbReference type="NCBI Taxonomy" id="356660"/>
    <lineage>
        <taxon>Bacteria</taxon>
        <taxon>Pseudomonadati</taxon>
        <taxon>Pseudomonadota</taxon>
        <taxon>Alphaproteobacteria</taxon>
        <taxon>Rhodobacterales</taxon>
        <taxon>Paracoccaceae</taxon>
        <taxon>Albimonas</taxon>
    </lineage>
</organism>
<name>A0A1H2U0W6_9RHOB</name>
<feature type="transmembrane region" description="Helical" evidence="10">
    <location>
        <begin position="130"/>
        <end position="151"/>
    </location>
</feature>
<dbReference type="CDD" id="cd00038">
    <property type="entry name" value="CAP_ED"/>
    <property type="match status" value="1"/>
</dbReference>
<dbReference type="Pfam" id="PF00999">
    <property type="entry name" value="Na_H_Exchanger"/>
    <property type="match status" value="1"/>
</dbReference>
<dbReference type="Pfam" id="PF00027">
    <property type="entry name" value="cNMP_binding"/>
    <property type="match status" value="1"/>
</dbReference>
<dbReference type="SMART" id="SM00100">
    <property type="entry name" value="cNMP"/>
    <property type="match status" value="1"/>
</dbReference>
<dbReference type="STRING" id="356660.SAMN05444336_1011179"/>
<dbReference type="Gene3D" id="6.10.140.1330">
    <property type="match status" value="1"/>
</dbReference>
<evidence type="ECO:0000256" key="5">
    <source>
        <dbReference type="ARBA" id="ARBA00022989"/>
    </source>
</evidence>
<protein>
    <submittedName>
        <fullName evidence="13">Sodium/proton antiporter, CPA1 family</fullName>
    </submittedName>
</protein>
<feature type="transmembrane region" description="Helical" evidence="10">
    <location>
        <begin position="392"/>
        <end position="414"/>
    </location>
</feature>
<feature type="transmembrane region" description="Helical" evidence="10">
    <location>
        <begin position="256"/>
        <end position="275"/>
    </location>
</feature>
<dbReference type="GO" id="GO:0015385">
    <property type="term" value="F:sodium:proton antiporter activity"/>
    <property type="evidence" value="ECO:0007669"/>
    <property type="project" value="InterPro"/>
</dbReference>
<dbReference type="AlphaFoldDB" id="A0A1H2U0W6"/>
<keyword evidence="6" id="KW-0915">Sodium</keyword>
<gene>
    <name evidence="13" type="ORF">SAMN05444336_1011179</name>
</gene>
<evidence type="ECO:0000256" key="9">
    <source>
        <dbReference type="ARBA" id="ARBA00023201"/>
    </source>
</evidence>
<evidence type="ECO:0000313" key="14">
    <source>
        <dbReference type="Proteomes" id="UP000199118"/>
    </source>
</evidence>
<dbReference type="Gene3D" id="2.60.120.10">
    <property type="entry name" value="Jelly Rolls"/>
    <property type="match status" value="1"/>
</dbReference>
<evidence type="ECO:0000256" key="11">
    <source>
        <dbReference type="SAM" id="SignalP"/>
    </source>
</evidence>
<feature type="transmembrane region" description="Helical" evidence="10">
    <location>
        <begin position="102"/>
        <end position="124"/>
    </location>
</feature>
<evidence type="ECO:0000256" key="10">
    <source>
        <dbReference type="SAM" id="Phobius"/>
    </source>
</evidence>
<dbReference type="Proteomes" id="UP000199118">
    <property type="component" value="Unassembled WGS sequence"/>
</dbReference>
<keyword evidence="9" id="KW-0739">Sodium transport</keyword>
<sequence length="835" mass="88469">MEIVVFAVAAFALLLAIAAFAAPAARASGLPLPVVVASLGLAYGVATSGFGLDVSGGALDSYDLWFLDQMALDSSSLLHVFLPPLLYEMALSVNTRRLLEDWVVVMVMAVVAVAAATAAVGLSVWGASSIGIIAALMLGAAVATTDPAAVIGTFREIGAPRRLVVLLEGESLLNDAAAIAIFSALLAAATAAAAGPLDVASDFAWGFSVGAATGLGASFAASRAFALLGRSAVAEASLTVALAYGAYLLAEQGFGASGVVAVVFAGLATGSQGFIRMGPGNWATVRAVWSQIGFWGNVLILLIAAALTPGLLLSLDARDAALVPLVYVAALAARALLLFAVLPGLAAAGLTAPLSRPRRILLLWGGVRGAVTLVLALSLTELIALGEDSARVGAIAAGYALMTLLINAPTLALVTRRLGLDALTPADLALRERIVAGSFARVRRVVANLAAERDLDPDMVASVQESLDAQAREAAAHADTEARGERIPFGERLRLGLAILSGQESRLVRRAFEEGAIGPRATLHLRLTADRLADAARIGGREGYEAAADAALTAARRRRVAAFLHRRLRWDRPLREAIELDLTALTETERLLRELDRFAETTVTPMIGGDATANLRLLLADRLADVRAALDGLEAQYPDYTAAMDRLLLARAAMRRERQQVERLHHDGVIGPELFNDLSRDLDSRDRRLGRPPRLDLALSARELVDRTPLFESLTPEQKARLARLLRPRFSTPGEVVLEEGTRGDHLFIVASGALEAQGAGRVTPLANGDFFGEIALFAPARRRRTRVVSRGYCRLLTLSRRDFQRLLDKEPEAESLIRGAAKRQFDLGFGQTRG</sequence>
<keyword evidence="11" id="KW-0732">Signal</keyword>
<dbReference type="PANTHER" id="PTHR10110:SF86">
    <property type="entry name" value="SODIUM_HYDROGEN EXCHANGER 7"/>
    <property type="match status" value="1"/>
</dbReference>
<feature type="transmembrane region" description="Helical" evidence="10">
    <location>
        <begin position="203"/>
        <end position="221"/>
    </location>
</feature>
<dbReference type="InterPro" id="IPR000595">
    <property type="entry name" value="cNMP-bd_dom"/>
</dbReference>
<evidence type="ECO:0000256" key="4">
    <source>
        <dbReference type="ARBA" id="ARBA00022692"/>
    </source>
</evidence>